<feature type="non-terminal residue" evidence="2">
    <location>
        <position position="211"/>
    </location>
</feature>
<evidence type="ECO:0000256" key="1">
    <source>
        <dbReference type="SAM" id="MobiDB-lite"/>
    </source>
</evidence>
<evidence type="ECO:0000313" key="3">
    <source>
        <dbReference type="Proteomes" id="UP001189429"/>
    </source>
</evidence>
<dbReference type="Proteomes" id="UP001189429">
    <property type="component" value="Unassembled WGS sequence"/>
</dbReference>
<organism evidence="2 3">
    <name type="scientific">Prorocentrum cordatum</name>
    <dbReference type="NCBI Taxonomy" id="2364126"/>
    <lineage>
        <taxon>Eukaryota</taxon>
        <taxon>Sar</taxon>
        <taxon>Alveolata</taxon>
        <taxon>Dinophyceae</taxon>
        <taxon>Prorocentrales</taxon>
        <taxon>Prorocentraceae</taxon>
        <taxon>Prorocentrum</taxon>
    </lineage>
</organism>
<dbReference type="EMBL" id="CAUYUJ010020976">
    <property type="protein sequence ID" value="CAK0901760.1"/>
    <property type="molecule type" value="Genomic_DNA"/>
</dbReference>
<evidence type="ECO:0000313" key="2">
    <source>
        <dbReference type="EMBL" id="CAK0901760.1"/>
    </source>
</evidence>
<feature type="non-terminal residue" evidence="2">
    <location>
        <position position="1"/>
    </location>
</feature>
<reference evidence="2" key="1">
    <citation type="submission" date="2023-10" db="EMBL/GenBank/DDBJ databases">
        <authorList>
            <person name="Chen Y."/>
            <person name="Shah S."/>
            <person name="Dougan E. K."/>
            <person name="Thang M."/>
            <person name="Chan C."/>
        </authorList>
    </citation>
    <scope>NUCLEOTIDE SEQUENCE [LARGE SCALE GENOMIC DNA]</scope>
</reference>
<accession>A0ABN9XTL0</accession>
<keyword evidence="3" id="KW-1185">Reference proteome</keyword>
<evidence type="ECO:0008006" key="4">
    <source>
        <dbReference type="Google" id="ProtNLM"/>
    </source>
</evidence>
<sequence>DPKPAKVSKSLALRTAINKLDKSKAALGKAAAQLLETESWLKMAQEKHDRALEEAGAPVDPELFANLEDYTEEGRVRLRQFQTYLGSLATLLDNTQNQYKVFTEAKKAADAIHAPLQAKKRKAAEDGTVAPEPAAPVVQEAPPAHAEAGPPIPPSAEELQQRRDRLARLKEEAKAKVRDMDVIIEPGRVMETHVDSDSLGQTKVDVASDGW</sequence>
<name>A0ABN9XTL0_9DINO</name>
<feature type="compositionally biased region" description="Low complexity" evidence="1">
    <location>
        <begin position="140"/>
        <end position="149"/>
    </location>
</feature>
<proteinExistence type="predicted"/>
<protein>
    <recommendedName>
        <fullName evidence="4">Tubulin-specific chaperone A</fullName>
    </recommendedName>
</protein>
<feature type="region of interest" description="Disordered" evidence="1">
    <location>
        <begin position="140"/>
        <end position="162"/>
    </location>
</feature>
<comment type="caution">
    <text evidence="2">The sequence shown here is derived from an EMBL/GenBank/DDBJ whole genome shotgun (WGS) entry which is preliminary data.</text>
</comment>
<gene>
    <name evidence="2" type="ORF">PCOR1329_LOCUS78611</name>
</gene>